<dbReference type="GO" id="GO:0015627">
    <property type="term" value="C:type II protein secretion system complex"/>
    <property type="evidence" value="ECO:0007669"/>
    <property type="project" value="InterPro"/>
</dbReference>
<evidence type="ECO:0000256" key="11">
    <source>
        <dbReference type="SAM" id="Phobius"/>
    </source>
</evidence>
<dbReference type="InterPro" id="IPR012902">
    <property type="entry name" value="N_methyl_site"/>
</dbReference>
<keyword evidence="14" id="KW-1185">Reference proteome</keyword>
<dbReference type="InterPro" id="IPR022346">
    <property type="entry name" value="T2SS_GspH"/>
</dbReference>
<comment type="caution">
    <text evidence="13">The sequence shown here is derived from an EMBL/GenBank/DDBJ whole genome shotgun (WGS) entry which is preliminary data.</text>
</comment>
<keyword evidence="4" id="KW-0488">Methylation</keyword>
<evidence type="ECO:0000256" key="9">
    <source>
        <dbReference type="ARBA" id="ARBA00025772"/>
    </source>
</evidence>
<evidence type="ECO:0000256" key="4">
    <source>
        <dbReference type="ARBA" id="ARBA00022481"/>
    </source>
</evidence>
<keyword evidence="3" id="KW-1003">Cell membrane</keyword>
<evidence type="ECO:0000256" key="3">
    <source>
        <dbReference type="ARBA" id="ARBA00022475"/>
    </source>
</evidence>
<dbReference type="EMBL" id="JAKILB010000005">
    <property type="protein sequence ID" value="MCL1138936.1"/>
    <property type="molecule type" value="Genomic_DNA"/>
</dbReference>
<evidence type="ECO:0000256" key="1">
    <source>
        <dbReference type="ARBA" id="ARBA00004377"/>
    </source>
</evidence>
<evidence type="ECO:0000256" key="6">
    <source>
        <dbReference type="ARBA" id="ARBA00022692"/>
    </source>
</evidence>
<sequence length="171" mass="18159">MQSKQSGFTLVELMVTIAVAAILLTVGVPSLTSMYDGYRAESNIRSIQQAIQLARNHALSYGTRITICPLSSNTCGSNWIGGFSVFVDNGTLNTIDGTDQVLLDVAAFNSNDYIDYDQNTITIGSDGFISGNFNSGIFSYCPSSQSSDESMALQLSVSGKSKFATGTVTCS</sequence>
<dbReference type="RefSeq" id="WP_248950072.1">
    <property type="nucleotide sequence ID" value="NZ_JAKILB010000005.1"/>
</dbReference>
<dbReference type="NCBIfam" id="TIGR02532">
    <property type="entry name" value="IV_pilin_GFxxxE"/>
    <property type="match status" value="1"/>
</dbReference>
<evidence type="ECO:0000259" key="12">
    <source>
        <dbReference type="Pfam" id="PF12019"/>
    </source>
</evidence>
<reference evidence="13" key="1">
    <citation type="submission" date="2022-01" db="EMBL/GenBank/DDBJ databases">
        <title>Whole genome-based taxonomy of the Shewanellaceae.</title>
        <authorList>
            <person name="Martin-Rodriguez A.J."/>
        </authorList>
    </citation>
    <scope>NUCLEOTIDE SEQUENCE</scope>
    <source>
        <strain evidence="13">KCTC 23973</strain>
    </source>
</reference>
<dbReference type="InterPro" id="IPR045584">
    <property type="entry name" value="Pilin-like"/>
</dbReference>
<organism evidence="13 14">
    <name type="scientific">Shewanella pneumatophori</name>
    <dbReference type="NCBI Taxonomy" id="314092"/>
    <lineage>
        <taxon>Bacteria</taxon>
        <taxon>Pseudomonadati</taxon>
        <taxon>Pseudomonadota</taxon>
        <taxon>Gammaproteobacteria</taxon>
        <taxon>Alteromonadales</taxon>
        <taxon>Shewanellaceae</taxon>
        <taxon>Shewanella</taxon>
    </lineage>
</organism>
<dbReference type="GO" id="GO:0015628">
    <property type="term" value="P:protein secretion by the type II secretion system"/>
    <property type="evidence" value="ECO:0007669"/>
    <property type="project" value="InterPro"/>
</dbReference>
<protein>
    <recommendedName>
        <fullName evidence="2">Type II secretion system protein H</fullName>
    </recommendedName>
    <alternativeName>
        <fullName evidence="10">General secretion pathway protein H</fullName>
    </alternativeName>
</protein>
<evidence type="ECO:0000256" key="5">
    <source>
        <dbReference type="ARBA" id="ARBA00022519"/>
    </source>
</evidence>
<keyword evidence="8 11" id="KW-0472">Membrane</keyword>
<accession>A0A9X1ZNF4</accession>
<feature type="transmembrane region" description="Helical" evidence="11">
    <location>
        <begin position="13"/>
        <end position="35"/>
    </location>
</feature>
<gene>
    <name evidence="13" type="ORF">L2740_10295</name>
</gene>
<evidence type="ECO:0000313" key="14">
    <source>
        <dbReference type="Proteomes" id="UP001139293"/>
    </source>
</evidence>
<feature type="domain" description="General secretion pathway GspH" evidence="12">
    <location>
        <begin position="44"/>
        <end position="159"/>
    </location>
</feature>
<name>A0A9X1ZNF4_9GAMM</name>
<dbReference type="Pfam" id="PF12019">
    <property type="entry name" value="GspH"/>
    <property type="match status" value="1"/>
</dbReference>
<dbReference type="SUPFAM" id="SSF54523">
    <property type="entry name" value="Pili subunits"/>
    <property type="match status" value="1"/>
</dbReference>
<evidence type="ECO:0000256" key="7">
    <source>
        <dbReference type="ARBA" id="ARBA00022989"/>
    </source>
</evidence>
<keyword evidence="6 11" id="KW-0812">Transmembrane</keyword>
<comment type="similarity">
    <text evidence="9">Belongs to the GSP H family.</text>
</comment>
<comment type="subcellular location">
    <subcellularLocation>
        <location evidence="1">Cell inner membrane</location>
        <topology evidence="1">Single-pass membrane protein</topology>
    </subcellularLocation>
</comment>
<dbReference type="PROSITE" id="PS00409">
    <property type="entry name" value="PROKAR_NTER_METHYL"/>
    <property type="match status" value="1"/>
</dbReference>
<evidence type="ECO:0000256" key="2">
    <source>
        <dbReference type="ARBA" id="ARBA00021549"/>
    </source>
</evidence>
<evidence type="ECO:0000256" key="10">
    <source>
        <dbReference type="ARBA" id="ARBA00030775"/>
    </source>
</evidence>
<dbReference type="AlphaFoldDB" id="A0A9X1ZNF4"/>
<evidence type="ECO:0000313" key="13">
    <source>
        <dbReference type="EMBL" id="MCL1138936.1"/>
    </source>
</evidence>
<keyword evidence="7 11" id="KW-1133">Transmembrane helix</keyword>
<proteinExistence type="inferred from homology"/>
<dbReference type="Proteomes" id="UP001139293">
    <property type="component" value="Unassembled WGS sequence"/>
</dbReference>
<evidence type="ECO:0000256" key="8">
    <source>
        <dbReference type="ARBA" id="ARBA00023136"/>
    </source>
</evidence>
<keyword evidence="5" id="KW-0997">Cell inner membrane</keyword>
<dbReference type="GO" id="GO:0005886">
    <property type="term" value="C:plasma membrane"/>
    <property type="evidence" value="ECO:0007669"/>
    <property type="project" value="UniProtKB-SubCell"/>
</dbReference>
<dbReference type="Pfam" id="PF07963">
    <property type="entry name" value="N_methyl"/>
    <property type="match status" value="1"/>
</dbReference>
<dbReference type="Gene3D" id="3.55.40.10">
    <property type="entry name" value="minor pseudopilin epsh domain"/>
    <property type="match status" value="1"/>
</dbReference>